<dbReference type="PRINTS" id="PR00081">
    <property type="entry name" value="GDHRDH"/>
</dbReference>
<dbReference type="STRING" id="106004.A0A1Y2FZ92"/>
<name>A0A1Y2FZ92_9BASI</name>
<dbReference type="InterPro" id="IPR051911">
    <property type="entry name" value="SDR_oxidoreductase"/>
</dbReference>
<dbReference type="FunCoup" id="A0A1Y2FZ92">
    <property type="interactions" value="302"/>
</dbReference>
<gene>
    <name evidence="5" type="ORF">BCR35DRAFT_320602</name>
</gene>
<comment type="similarity">
    <text evidence="1 4">Belongs to the short-chain dehydrogenases/reductases (SDR) family.</text>
</comment>
<keyword evidence="2" id="KW-0521">NADP</keyword>
<dbReference type="Pfam" id="PF00106">
    <property type="entry name" value="adh_short"/>
    <property type="match status" value="1"/>
</dbReference>
<evidence type="ECO:0000313" key="6">
    <source>
        <dbReference type="Proteomes" id="UP000193467"/>
    </source>
</evidence>
<evidence type="ECO:0000313" key="5">
    <source>
        <dbReference type="EMBL" id="ORY89394.1"/>
    </source>
</evidence>
<dbReference type="EMBL" id="MCGR01000006">
    <property type="protein sequence ID" value="ORY89394.1"/>
    <property type="molecule type" value="Genomic_DNA"/>
</dbReference>
<evidence type="ECO:0008006" key="7">
    <source>
        <dbReference type="Google" id="ProtNLM"/>
    </source>
</evidence>
<dbReference type="AlphaFoldDB" id="A0A1Y2FZ92"/>
<evidence type="ECO:0000256" key="4">
    <source>
        <dbReference type="RuleBase" id="RU000363"/>
    </source>
</evidence>
<dbReference type="OrthoDB" id="2520431at2759"/>
<evidence type="ECO:0000256" key="1">
    <source>
        <dbReference type="ARBA" id="ARBA00006484"/>
    </source>
</evidence>
<dbReference type="InterPro" id="IPR002347">
    <property type="entry name" value="SDR_fam"/>
</dbReference>
<organism evidence="5 6">
    <name type="scientific">Leucosporidium creatinivorum</name>
    <dbReference type="NCBI Taxonomy" id="106004"/>
    <lineage>
        <taxon>Eukaryota</taxon>
        <taxon>Fungi</taxon>
        <taxon>Dikarya</taxon>
        <taxon>Basidiomycota</taxon>
        <taxon>Pucciniomycotina</taxon>
        <taxon>Microbotryomycetes</taxon>
        <taxon>Leucosporidiales</taxon>
        <taxon>Leucosporidium</taxon>
    </lineage>
</organism>
<dbReference type="PANTHER" id="PTHR43976:SF16">
    <property type="entry name" value="SHORT-CHAIN DEHYDROGENASE_REDUCTASE FAMILY PROTEIN"/>
    <property type="match status" value="1"/>
</dbReference>
<dbReference type="PROSITE" id="PS00061">
    <property type="entry name" value="ADH_SHORT"/>
    <property type="match status" value="1"/>
</dbReference>
<keyword evidence="6" id="KW-1185">Reference proteome</keyword>
<protein>
    <recommendedName>
        <fullName evidence="7">NAD(P)-binding protein</fullName>
    </recommendedName>
</protein>
<reference evidence="5 6" key="1">
    <citation type="submission" date="2016-07" db="EMBL/GenBank/DDBJ databases">
        <title>Pervasive Adenine N6-methylation of Active Genes in Fungi.</title>
        <authorList>
            <consortium name="DOE Joint Genome Institute"/>
            <person name="Mondo S.J."/>
            <person name="Dannebaum R.O."/>
            <person name="Kuo R.C."/>
            <person name="Labutti K."/>
            <person name="Haridas S."/>
            <person name="Kuo A."/>
            <person name="Salamov A."/>
            <person name="Ahrendt S.R."/>
            <person name="Lipzen A."/>
            <person name="Sullivan W."/>
            <person name="Andreopoulos W.B."/>
            <person name="Clum A."/>
            <person name="Lindquist E."/>
            <person name="Daum C."/>
            <person name="Ramamoorthy G.K."/>
            <person name="Gryganskyi A."/>
            <person name="Culley D."/>
            <person name="Magnuson J.K."/>
            <person name="James T.Y."/>
            <person name="O'Malley M.A."/>
            <person name="Stajich J.E."/>
            <person name="Spatafora J.W."/>
            <person name="Visel A."/>
            <person name="Grigoriev I.V."/>
        </authorList>
    </citation>
    <scope>NUCLEOTIDE SEQUENCE [LARGE SCALE GENOMIC DNA]</scope>
    <source>
        <strain evidence="5 6">62-1032</strain>
    </source>
</reference>
<dbReference type="GO" id="GO:0016491">
    <property type="term" value="F:oxidoreductase activity"/>
    <property type="evidence" value="ECO:0007669"/>
    <property type="project" value="UniProtKB-KW"/>
</dbReference>
<evidence type="ECO:0000256" key="3">
    <source>
        <dbReference type="ARBA" id="ARBA00023002"/>
    </source>
</evidence>
<evidence type="ECO:0000256" key="2">
    <source>
        <dbReference type="ARBA" id="ARBA00022857"/>
    </source>
</evidence>
<dbReference type="Proteomes" id="UP000193467">
    <property type="component" value="Unassembled WGS sequence"/>
</dbReference>
<dbReference type="SUPFAM" id="SSF51735">
    <property type="entry name" value="NAD(P)-binding Rossmann-fold domains"/>
    <property type="match status" value="1"/>
</dbReference>
<dbReference type="InterPro" id="IPR036291">
    <property type="entry name" value="NAD(P)-bd_dom_sf"/>
</dbReference>
<sequence length="290" mass="30837">MPVIPRVILVTGSSSGFGRSLVDAILASGDIAVATLRKPAVLDDLKKQFGPDRLLVLPLDTTKKTDIINAFASVKEVFGRCDAVISNAGYSALVEAEGSTEEFTRHMFEVNVFGCMELAKAAVESFRSQSPPGGRFIQLSSGSGVTVTPSTAIYCATKHAMEAYTETLGQEMAPEWNIKTTLICPSVFKTSVFNAAPDIPLHPAYVNRPDLSSNVVRAIFAPDGPNPAGSLGDDPDKAARAILSVIGMEDPPVRMPLGEGAFNGFKAKAKALNEQADKWEKVAKSMGFDA</sequence>
<proteinExistence type="inferred from homology"/>
<accession>A0A1Y2FZ92</accession>
<dbReference type="InParanoid" id="A0A1Y2FZ92"/>
<dbReference type="PRINTS" id="PR00080">
    <property type="entry name" value="SDRFAMILY"/>
</dbReference>
<comment type="caution">
    <text evidence="5">The sequence shown here is derived from an EMBL/GenBank/DDBJ whole genome shotgun (WGS) entry which is preliminary data.</text>
</comment>
<dbReference type="Gene3D" id="3.40.50.720">
    <property type="entry name" value="NAD(P)-binding Rossmann-like Domain"/>
    <property type="match status" value="1"/>
</dbReference>
<dbReference type="InterPro" id="IPR020904">
    <property type="entry name" value="Sc_DH/Rdtase_CS"/>
</dbReference>
<dbReference type="PANTHER" id="PTHR43976">
    <property type="entry name" value="SHORT CHAIN DEHYDROGENASE"/>
    <property type="match status" value="1"/>
</dbReference>
<keyword evidence="3" id="KW-0560">Oxidoreductase</keyword>